<evidence type="ECO:0000256" key="4">
    <source>
        <dbReference type="ARBA" id="ARBA00022670"/>
    </source>
</evidence>
<evidence type="ECO:0000256" key="11">
    <source>
        <dbReference type="SAM" id="SignalP"/>
    </source>
</evidence>
<evidence type="ECO:0000256" key="5">
    <source>
        <dbReference type="ARBA" id="ARBA00022729"/>
    </source>
</evidence>
<dbReference type="Pfam" id="PF17766">
    <property type="entry name" value="fn3_6"/>
    <property type="match status" value="1"/>
</dbReference>
<dbReference type="GO" id="GO:0006508">
    <property type="term" value="P:proteolysis"/>
    <property type="evidence" value="ECO:0007669"/>
    <property type="project" value="UniProtKB-KW"/>
</dbReference>
<dbReference type="OrthoDB" id="206201at2759"/>
<dbReference type="PROSITE" id="PS00137">
    <property type="entry name" value="SUBTILASE_HIS"/>
    <property type="match status" value="1"/>
</dbReference>
<dbReference type="CDD" id="cd02120">
    <property type="entry name" value="PA_subtilisin_like"/>
    <property type="match status" value="1"/>
</dbReference>
<dbReference type="InterPro" id="IPR036852">
    <property type="entry name" value="Peptidase_S8/S53_dom_sf"/>
</dbReference>
<evidence type="ECO:0000259" key="13">
    <source>
        <dbReference type="Pfam" id="PF05922"/>
    </source>
</evidence>
<sequence length="750" mass="81504">MSSLFYKLIFVNALISVLVARFYYSSDDDRKIYIVYMGSKPEDTDSAHLHHKGMLKEVVGRNFAPEYVICTYHKSFNGFAVKLTEKEAQKIADKEGVVSVFEDEKHEVETTKSWDFLGFPRNVPRLPQEESEIIVGVFDTGISPDSASFNDKGFGPPPDKWKGICQTLAGFHCNKKIIGARVYMKDGPLLPGEVMSPIDTDGHGTHVASIVAGGLVDHANLEGLAEGMARGGVPSARIAVYKVCWSDGCATHQVLRAFDDAIDDGVDIISYSIGAKVQKPYFQDPFTIGAFHAMKKGVLTSKSAGNNGHKYSTVTGIAPWVLSVAATTTNRNFVTDVRLGNNHAYQGYTVNTFDLKGKQYSLIYGGDAPNPTSTKSDSSVCKENSVNVEMVKGKILVCDSLQYASTFKYLINGPVGVLMQDNRPKNDGRSYPMAASHLSRDRGGTEIEEYMSSTKNPTATILKSNTVYDGTVKVVHFSSRGPNTITKNIIKPDLAAPGVQILAAWSPTAPVSQVEGDPRRTLYNIISGTSMACPHASAAAMYVKTFHPTWSPAAIKSALMTTAKPMGSSNKELELAYGSGLLNPLEANNPRLVYDASVEHYVNFLCGQGYTTKMLRAITNDDSVCTPGSSISVFDLNYPSFALSVDPSNLNVNQDFKRTLTSVAMKPYTYSARVYPEIPGLAISVNPILLSFHGVGDTGEFTLRIRGTANLGKGQNQSQAISTSLEWSDFGAIPHKVRSPILIYLSNISN</sequence>
<organism evidence="15 16">
    <name type="scientific">Momordica charantia</name>
    <name type="common">Bitter gourd</name>
    <name type="synonym">Balsam pear</name>
    <dbReference type="NCBI Taxonomy" id="3673"/>
    <lineage>
        <taxon>Eukaryota</taxon>
        <taxon>Viridiplantae</taxon>
        <taxon>Streptophyta</taxon>
        <taxon>Embryophyta</taxon>
        <taxon>Tracheophyta</taxon>
        <taxon>Spermatophyta</taxon>
        <taxon>Magnoliopsida</taxon>
        <taxon>eudicotyledons</taxon>
        <taxon>Gunneridae</taxon>
        <taxon>Pentapetalae</taxon>
        <taxon>rosids</taxon>
        <taxon>fabids</taxon>
        <taxon>Cucurbitales</taxon>
        <taxon>Cucurbitaceae</taxon>
        <taxon>Momordiceae</taxon>
        <taxon>Momordica</taxon>
    </lineage>
</organism>
<dbReference type="InterPro" id="IPR034197">
    <property type="entry name" value="Peptidases_S8_3"/>
</dbReference>
<keyword evidence="5 11" id="KW-0732">Signal</keyword>
<feature type="active site" description="Charge relay system" evidence="8 9">
    <location>
        <position position="139"/>
    </location>
</feature>
<dbReference type="Gene3D" id="3.40.50.200">
    <property type="entry name" value="Peptidase S8/S53 domain"/>
    <property type="match status" value="1"/>
</dbReference>
<feature type="domain" description="Inhibitor I9" evidence="13">
    <location>
        <begin position="33"/>
        <end position="107"/>
    </location>
</feature>
<dbReference type="Gene3D" id="2.60.40.2310">
    <property type="match status" value="1"/>
</dbReference>
<evidence type="ECO:0000256" key="10">
    <source>
        <dbReference type="SAM" id="MobiDB-lite"/>
    </source>
</evidence>
<keyword evidence="4 9" id="KW-0645">Protease</keyword>
<dbReference type="SUPFAM" id="SSF52743">
    <property type="entry name" value="Subtilisin-like"/>
    <property type="match status" value="1"/>
</dbReference>
<accession>A0A6J1CF24</accession>
<reference evidence="16" key="1">
    <citation type="submission" date="2025-08" db="UniProtKB">
        <authorList>
            <consortium name="RefSeq"/>
        </authorList>
    </citation>
    <scope>IDENTIFICATION</scope>
    <source>
        <strain evidence="16">OHB3-1</strain>
    </source>
</reference>
<evidence type="ECO:0000256" key="9">
    <source>
        <dbReference type="PROSITE-ProRule" id="PRU01240"/>
    </source>
</evidence>
<dbReference type="InterPro" id="IPR000209">
    <property type="entry name" value="Peptidase_S8/S53_dom"/>
</dbReference>
<feature type="region of interest" description="Disordered" evidence="10">
    <location>
        <begin position="424"/>
        <end position="443"/>
    </location>
</feature>
<dbReference type="KEGG" id="mcha:111010136"/>
<dbReference type="PROSITE" id="PS00138">
    <property type="entry name" value="SUBTILASE_SER"/>
    <property type="match status" value="1"/>
</dbReference>
<dbReference type="InterPro" id="IPR022398">
    <property type="entry name" value="Peptidase_S8_His-AS"/>
</dbReference>
<dbReference type="InterPro" id="IPR037045">
    <property type="entry name" value="S8pro/Inhibitor_I9_sf"/>
</dbReference>
<keyword evidence="6 9" id="KW-0378">Hydrolase</keyword>
<dbReference type="FunFam" id="3.30.70.80:FF:000002">
    <property type="entry name" value="Subtilisin-like protease SBT5.3"/>
    <property type="match status" value="1"/>
</dbReference>
<evidence type="ECO:0000313" key="15">
    <source>
        <dbReference type="Proteomes" id="UP000504603"/>
    </source>
</evidence>
<dbReference type="AlphaFoldDB" id="A0A6J1CF24"/>
<comment type="similarity">
    <text evidence="2 9">Belongs to the peptidase S8 family.</text>
</comment>
<dbReference type="InterPro" id="IPR045051">
    <property type="entry name" value="SBT"/>
</dbReference>
<dbReference type="PRINTS" id="PR00723">
    <property type="entry name" value="SUBTILISIN"/>
</dbReference>
<evidence type="ECO:0000256" key="1">
    <source>
        <dbReference type="ARBA" id="ARBA00004613"/>
    </source>
</evidence>
<dbReference type="PROSITE" id="PS51892">
    <property type="entry name" value="SUBTILASE"/>
    <property type="match status" value="1"/>
</dbReference>
<keyword evidence="3" id="KW-0964">Secreted</keyword>
<feature type="chain" id="PRO_5027010626" evidence="11">
    <location>
        <begin position="21"/>
        <end position="750"/>
    </location>
</feature>
<keyword evidence="7 9" id="KW-0720">Serine protease</keyword>
<gene>
    <name evidence="16" type="primary">LOC111010136</name>
</gene>
<dbReference type="PANTHER" id="PTHR10795">
    <property type="entry name" value="PROPROTEIN CONVERTASE SUBTILISIN/KEXIN"/>
    <property type="match status" value="1"/>
</dbReference>
<comment type="subcellular location">
    <subcellularLocation>
        <location evidence="1">Secreted</location>
    </subcellularLocation>
</comment>
<dbReference type="Pfam" id="PF05922">
    <property type="entry name" value="Inhibitor_I9"/>
    <property type="match status" value="1"/>
</dbReference>
<dbReference type="GO" id="GO:0004252">
    <property type="term" value="F:serine-type endopeptidase activity"/>
    <property type="evidence" value="ECO:0007669"/>
    <property type="project" value="UniProtKB-UniRule"/>
</dbReference>
<dbReference type="Pfam" id="PF00082">
    <property type="entry name" value="Peptidase_S8"/>
    <property type="match status" value="1"/>
</dbReference>
<dbReference type="InterPro" id="IPR010259">
    <property type="entry name" value="S8pro/Inhibitor_I9"/>
</dbReference>
<dbReference type="InterPro" id="IPR023828">
    <property type="entry name" value="Peptidase_S8_Ser-AS"/>
</dbReference>
<dbReference type="InterPro" id="IPR015500">
    <property type="entry name" value="Peptidase_S8_subtilisin-rel"/>
</dbReference>
<feature type="domain" description="Peptidase S8/S53" evidence="12">
    <location>
        <begin position="131"/>
        <end position="580"/>
    </location>
</feature>
<evidence type="ECO:0000256" key="7">
    <source>
        <dbReference type="ARBA" id="ARBA00022825"/>
    </source>
</evidence>
<dbReference type="RefSeq" id="XP_022139163.1">
    <property type="nucleotide sequence ID" value="XM_022283471.1"/>
</dbReference>
<evidence type="ECO:0000256" key="3">
    <source>
        <dbReference type="ARBA" id="ARBA00022525"/>
    </source>
</evidence>
<evidence type="ECO:0000256" key="2">
    <source>
        <dbReference type="ARBA" id="ARBA00011073"/>
    </source>
</evidence>
<dbReference type="Gene3D" id="3.30.70.80">
    <property type="entry name" value="Peptidase S8 propeptide/proteinase inhibitor I9"/>
    <property type="match status" value="1"/>
</dbReference>
<name>A0A6J1CF24_MOMCH</name>
<dbReference type="Proteomes" id="UP000504603">
    <property type="component" value="Unplaced"/>
</dbReference>
<dbReference type="GO" id="GO:0005576">
    <property type="term" value="C:extracellular region"/>
    <property type="evidence" value="ECO:0007669"/>
    <property type="project" value="UniProtKB-SubCell"/>
</dbReference>
<feature type="signal peptide" evidence="11">
    <location>
        <begin position="1"/>
        <end position="20"/>
    </location>
</feature>
<feature type="domain" description="Subtilisin-like protease fibronectin type-III" evidence="14">
    <location>
        <begin position="635"/>
        <end position="743"/>
    </location>
</feature>
<dbReference type="GeneID" id="111010136"/>
<evidence type="ECO:0000259" key="14">
    <source>
        <dbReference type="Pfam" id="PF17766"/>
    </source>
</evidence>
<dbReference type="CDD" id="cd04852">
    <property type="entry name" value="Peptidases_S8_3"/>
    <property type="match status" value="1"/>
</dbReference>
<keyword evidence="15" id="KW-1185">Reference proteome</keyword>
<proteinExistence type="inferred from homology"/>
<evidence type="ECO:0000259" key="12">
    <source>
        <dbReference type="Pfam" id="PF00082"/>
    </source>
</evidence>
<evidence type="ECO:0000256" key="8">
    <source>
        <dbReference type="PIRSR" id="PIRSR615500-1"/>
    </source>
</evidence>
<dbReference type="Gene3D" id="3.50.30.30">
    <property type="match status" value="1"/>
</dbReference>
<evidence type="ECO:0000313" key="16">
    <source>
        <dbReference type="RefSeq" id="XP_022139163.1"/>
    </source>
</evidence>
<dbReference type="InterPro" id="IPR041469">
    <property type="entry name" value="Subtilisin-like_FN3"/>
</dbReference>
<feature type="active site" description="Charge relay system" evidence="8 9">
    <location>
        <position position="530"/>
    </location>
</feature>
<protein>
    <submittedName>
        <fullName evidence="16">Cucumisin-like isoform X1</fullName>
    </submittedName>
</protein>
<feature type="active site" description="Charge relay system" evidence="8 9">
    <location>
        <position position="203"/>
    </location>
</feature>
<evidence type="ECO:0000256" key="6">
    <source>
        <dbReference type="ARBA" id="ARBA00022801"/>
    </source>
</evidence>